<evidence type="ECO:0000256" key="2">
    <source>
        <dbReference type="ARBA" id="ARBA00009597"/>
    </source>
</evidence>
<dbReference type="GO" id="GO:0030150">
    <property type="term" value="P:protein import into mitochondrial matrix"/>
    <property type="evidence" value="ECO:0007669"/>
    <property type="project" value="TreeGrafter"/>
</dbReference>
<evidence type="ECO:0000256" key="4">
    <source>
        <dbReference type="ARBA" id="ARBA00023136"/>
    </source>
</evidence>
<dbReference type="InterPro" id="IPR007379">
    <property type="entry name" value="Tim44-like_dom"/>
</dbReference>
<evidence type="ECO:0000313" key="7">
    <source>
        <dbReference type="Proteomes" id="UP000219494"/>
    </source>
</evidence>
<dbReference type="InterPro" id="IPR039544">
    <property type="entry name" value="Tim44-like"/>
</dbReference>
<dbReference type="Pfam" id="PF04280">
    <property type="entry name" value="Tim44"/>
    <property type="match status" value="1"/>
</dbReference>
<evidence type="ECO:0000259" key="5">
    <source>
        <dbReference type="SMART" id="SM00978"/>
    </source>
</evidence>
<dbReference type="InterPro" id="IPR016985">
    <property type="entry name" value="UCP031890_Tim44-rel"/>
</dbReference>
<feature type="domain" description="Tim44-like" evidence="5">
    <location>
        <begin position="66"/>
        <end position="212"/>
    </location>
</feature>
<dbReference type="PANTHER" id="PTHR10721:SF1">
    <property type="entry name" value="MITOCHONDRIAL IMPORT INNER MEMBRANE TRANSLOCASE SUBUNIT TIM44"/>
    <property type="match status" value="1"/>
</dbReference>
<name>A0A285QBW4_9SPHN</name>
<dbReference type="Gene3D" id="3.10.450.240">
    <property type="match status" value="1"/>
</dbReference>
<gene>
    <name evidence="6" type="ORF">SAMN06297144_0478</name>
</gene>
<dbReference type="SUPFAM" id="SSF54427">
    <property type="entry name" value="NTF2-like"/>
    <property type="match status" value="1"/>
</dbReference>
<accession>A0A285QBW4</accession>
<evidence type="ECO:0000313" key="6">
    <source>
        <dbReference type="EMBL" id="SOB79301.1"/>
    </source>
</evidence>
<keyword evidence="7" id="KW-1185">Reference proteome</keyword>
<dbReference type="Proteomes" id="UP000219494">
    <property type="component" value="Unassembled WGS sequence"/>
</dbReference>
<protein>
    <submittedName>
        <fullName evidence="6">Predicted lipid-binding transport protein, Tim44 family</fullName>
    </submittedName>
</protein>
<dbReference type="PIRSF" id="PIRSF031890">
    <property type="entry name" value="UCP031890_transporter_Tim44"/>
    <property type="match status" value="1"/>
</dbReference>
<comment type="similarity">
    <text evidence="2">Belongs to the Tim44 family.</text>
</comment>
<dbReference type="EMBL" id="OBMI01000001">
    <property type="protein sequence ID" value="SOB79301.1"/>
    <property type="molecule type" value="Genomic_DNA"/>
</dbReference>
<dbReference type="GO" id="GO:0051087">
    <property type="term" value="F:protein-folding chaperone binding"/>
    <property type="evidence" value="ECO:0007669"/>
    <property type="project" value="TreeGrafter"/>
</dbReference>
<dbReference type="InterPro" id="IPR032710">
    <property type="entry name" value="NTF2-like_dom_sf"/>
</dbReference>
<reference evidence="6 7" key="1">
    <citation type="submission" date="2017-07" db="EMBL/GenBank/DDBJ databases">
        <authorList>
            <person name="Sun Z.S."/>
            <person name="Albrecht U."/>
            <person name="Echele G."/>
            <person name="Lee C.C."/>
        </authorList>
    </citation>
    <scope>NUCLEOTIDE SEQUENCE [LARGE SCALE GENOMIC DNA]</scope>
    <source>
        <strain evidence="6 7">CGMCC 1.12672</strain>
    </source>
</reference>
<dbReference type="AlphaFoldDB" id="A0A285QBW4"/>
<organism evidence="6 7">
    <name type="scientific">Sphingomonas guangdongensis</name>
    <dbReference type="NCBI Taxonomy" id="1141890"/>
    <lineage>
        <taxon>Bacteria</taxon>
        <taxon>Pseudomonadati</taxon>
        <taxon>Pseudomonadota</taxon>
        <taxon>Alphaproteobacteria</taxon>
        <taxon>Sphingomonadales</taxon>
        <taxon>Sphingomonadaceae</taxon>
        <taxon>Sphingomonas</taxon>
    </lineage>
</organism>
<sequence>MLYVILLAMVAAFLALRLYSVLGKKTGHEQPLVKPAEGAPVRPVARTVDVPSEVRESAPRAIDSGAEAGLRAIVAADPSFDVAAFVEGAKGAYRMIMEAFWAGDRETLQWLVEDEVRSEFFAAIDAREAAGETLDNRLVSIERAQISEASVAGRTARITVRFDADIAAVTRDKDGAVIAGSLTDAVETHDAWTFQRTLKSDDPNWKLADTDEA</sequence>
<keyword evidence="3" id="KW-0809">Transit peptide</keyword>
<proteinExistence type="inferred from homology"/>
<evidence type="ECO:0000256" key="3">
    <source>
        <dbReference type="ARBA" id="ARBA00022946"/>
    </source>
</evidence>
<evidence type="ECO:0000256" key="1">
    <source>
        <dbReference type="ARBA" id="ARBA00004370"/>
    </source>
</evidence>
<keyword evidence="4" id="KW-0472">Membrane</keyword>
<dbReference type="NCBIfam" id="NF033779">
    <property type="entry name" value="Tim44_TimA_adap"/>
    <property type="match status" value="1"/>
</dbReference>
<dbReference type="PANTHER" id="PTHR10721">
    <property type="entry name" value="MITOCHONDRIAL IMPORT INNER MEMBRANE TRANSLOCASE SUBUNIT TIM44"/>
    <property type="match status" value="1"/>
</dbReference>
<comment type="subcellular location">
    <subcellularLocation>
        <location evidence="1">Membrane</location>
    </subcellularLocation>
</comment>
<dbReference type="SMART" id="SM00978">
    <property type="entry name" value="Tim44"/>
    <property type="match status" value="1"/>
</dbReference>
<dbReference type="GO" id="GO:0016020">
    <property type="term" value="C:membrane"/>
    <property type="evidence" value="ECO:0007669"/>
    <property type="project" value="UniProtKB-SubCell"/>
</dbReference>